<gene>
    <name evidence="10" type="ORF">METZ01_LOCUS116278</name>
</gene>
<evidence type="ECO:0000313" key="10">
    <source>
        <dbReference type="EMBL" id="SVA63424.1"/>
    </source>
</evidence>
<keyword evidence="7 8" id="KW-0472">Membrane</keyword>
<proteinExistence type="predicted"/>
<accession>A0A381XF83</accession>
<sequence length="156" mass="17512">MGCWLETSILVGVLSGMILLAGLQIVLRNFVGAGFSWVDEALRLMVLWIAMIGAVAASREYRHISIDILSRFLPPTARLWSALIVDLFTAGVSLALCWYSYEFVAFEFDDKAVLLGNLPAWPFEAVLPVAFGLIGYRYIVWSLTRIKAIIRREQMP</sequence>
<keyword evidence="4" id="KW-0997">Cell inner membrane</keyword>
<dbReference type="Pfam" id="PF04290">
    <property type="entry name" value="DctQ"/>
    <property type="match status" value="1"/>
</dbReference>
<keyword evidence="5 8" id="KW-0812">Transmembrane</keyword>
<evidence type="ECO:0000256" key="2">
    <source>
        <dbReference type="ARBA" id="ARBA00022448"/>
    </source>
</evidence>
<keyword evidence="6 8" id="KW-1133">Transmembrane helix</keyword>
<keyword evidence="3" id="KW-1003">Cell membrane</keyword>
<feature type="transmembrane region" description="Helical" evidence="8">
    <location>
        <begin position="79"/>
        <end position="101"/>
    </location>
</feature>
<dbReference type="InterPro" id="IPR055348">
    <property type="entry name" value="DctQ"/>
</dbReference>
<feature type="transmembrane region" description="Helical" evidence="8">
    <location>
        <begin position="41"/>
        <end position="58"/>
    </location>
</feature>
<evidence type="ECO:0000256" key="3">
    <source>
        <dbReference type="ARBA" id="ARBA00022475"/>
    </source>
</evidence>
<comment type="subcellular location">
    <subcellularLocation>
        <location evidence="1">Cell inner membrane</location>
        <topology evidence="1">Multi-pass membrane protein</topology>
    </subcellularLocation>
</comment>
<organism evidence="10">
    <name type="scientific">marine metagenome</name>
    <dbReference type="NCBI Taxonomy" id="408172"/>
    <lineage>
        <taxon>unclassified sequences</taxon>
        <taxon>metagenomes</taxon>
        <taxon>ecological metagenomes</taxon>
    </lineage>
</organism>
<dbReference type="AlphaFoldDB" id="A0A381XF83"/>
<reference evidence="10" key="1">
    <citation type="submission" date="2018-05" db="EMBL/GenBank/DDBJ databases">
        <authorList>
            <person name="Lanie J.A."/>
            <person name="Ng W.-L."/>
            <person name="Kazmierczak K.M."/>
            <person name="Andrzejewski T.M."/>
            <person name="Davidsen T.M."/>
            <person name="Wayne K.J."/>
            <person name="Tettelin H."/>
            <person name="Glass J.I."/>
            <person name="Rusch D."/>
            <person name="Podicherti R."/>
            <person name="Tsui H.-C.T."/>
            <person name="Winkler M.E."/>
        </authorList>
    </citation>
    <scope>NUCLEOTIDE SEQUENCE</scope>
</reference>
<name>A0A381XF83_9ZZZZ</name>
<evidence type="ECO:0000256" key="5">
    <source>
        <dbReference type="ARBA" id="ARBA00022692"/>
    </source>
</evidence>
<evidence type="ECO:0000256" key="4">
    <source>
        <dbReference type="ARBA" id="ARBA00022519"/>
    </source>
</evidence>
<dbReference type="GO" id="GO:0022857">
    <property type="term" value="F:transmembrane transporter activity"/>
    <property type="evidence" value="ECO:0007669"/>
    <property type="project" value="TreeGrafter"/>
</dbReference>
<dbReference type="GO" id="GO:0015740">
    <property type="term" value="P:C4-dicarboxylate transport"/>
    <property type="evidence" value="ECO:0007669"/>
    <property type="project" value="TreeGrafter"/>
</dbReference>
<dbReference type="PANTHER" id="PTHR35011">
    <property type="entry name" value="2,3-DIKETO-L-GULONATE TRAP TRANSPORTER SMALL PERMEASE PROTEIN YIAM"/>
    <property type="match status" value="1"/>
</dbReference>
<feature type="transmembrane region" description="Helical" evidence="8">
    <location>
        <begin position="121"/>
        <end position="143"/>
    </location>
</feature>
<evidence type="ECO:0000256" key="6">
    <source>
        <dbReference type="ARBA" id="ARBA00022989"/>
    </source>
</evidence>
<feature type="transmembrane region" description="Helical" evidence="8">
    <location>
        <begin position="7"/>
        <end position="26"/>
    </location>
</feature>
<dbReference type="InterPro" id="IPR007387">
    <property type="entry name" value="TRAP_DctQ"/>
</dbReference>
<feature type="domain" description="Tripartite ATP-independent periplasmic transporters DctQ component" evidence="9">
    <location>
        <begin position="17"/>
        <end position="142"/>
    </location>
</feature>
<protein>
    <recommendedName>
        <fullName evidence="9">Tripartite ATP-independent periplasmic transporters DctQ component domain-containing protein</fullName>
    </recommendedName>
</protein>
<keyword evidence="2" id="KW-0813">Transport</keyword>
<evidence type="ECO:0000256" key="1">
    <source>
        <dbReference type="ARBA" id="ARBA00004429"/>
    </source>
</evidence>
<evidence type="ECO:0000256" key="8">
    <source>
        <dbReference type="SAM" id="Phobius"/>
    </source>
</evidence>
<dbReference type="PANTHER" id="PTHR35011:SF2">
    <property type="entry name" value="2,3-DIKETO-L-GULONATE TRAP TRANSPORTER SMALL PERMEASE PROTEIN YIAM"/>
    <property type="match status" value="1"/>
</dbReference>
<evidence type="ECO:0000259" key="9">
    <source>
        <dbReference type="Pfam" id="PF04290"/>
    </source>
</evidence>
<dbReference type="EMBL" id="UINC01014972">
    <property type="protein sequence ID" value="SVA63424.1"/>
    <property type="molecule type" value="Genomic_DNA"/>
</dbReference>
<dbReference type="GO" id="GO:0005886">
    <property type="term" value="C:plasma membrane"/>
    <property type="evidence" value="ECO:0007669"/>
    <property type="project" value="UniProtKB-SubCell"/>
</dbReference>
<evidence type="ECO:0000256" key="7">
    <source>
        <dbReference type="ARBA" id="ARBA00023136"/>
    </source>
</evidence>